<evidence type="ECO:0000259" key="9">
    <source>
        <dbReference type="Pfam" id="PF25917"/>
    </source>
</evidence>
<evidence type="ECO:0000313" key="12">
    <source>
        <dbReference type="EMBL" id="CDX56033.1"/>
    </source>
</evidence>
<evidence type="ECO:0000259" key="11">
    <source>
        <dbReference type="Pfam" id="PF25989"/>
    </source>
</evidence>
<dbReference type="InterPro" id="IPR058625">
    <property type="entry name" value="MdtA-like_BSH"/>
</dbReference>
<feature type="domain" description="Multidrug resistance protein MdtA-like barrel-sandwich hybrid" evidence="9">
    <location>
        <begin position="141"/>
        <end position="281"/>
    </location>
</feature>
<feature type="compositionally biased region" description="Low complexity" evidence="6">
    <location>
        <begin position="536"/>
        <end position="549"/>
    </location>
</feature>
<dbReference type="SUPFAM" id="SSF111369">
    <property type="entry name" value="HlyD-like secretion proteins"/>
    <property type="match status" value="1"/>
</dbReference>
<keyword evidence="3" id="KW-1003">Cell membrane</keyword>
<dbReference type="InterPro" id="IPR006143">
    <property type="entry name" value="RND_pump_MFP"/>
</dbReference>
<sequence>MSDDAIGEGSAGGSARRTFRTRLDEQVTEVDDEVASRRKRRSEPLARSEPMLPNRNATEVQPPVARRSRRGWIVALLLVLAAAGAALWLHPLQVQQQSGHRGGGRFRGGGDLAQPVAVASVTQADIPIVLEALGTVTPLSTVTLRAQVSGQITQIGFTEGQNVKKGDFLAQIDDRTLTASLHQWQGQLEHDQALLADAKLDLDRDLKLTSNAITQQAVDLQRATVQSDEGTVVSDQAQIEAVQVNIANSHITAPADGRIGLRLVDQGNYVTPGDSTGIAVIAQMSPMSVLFSLPEDSLAQVLEQTHGNAGLKASLFDRNDTKQIAEGALQTIDNQIDPTTGTVKLRAVFPNTDGALYPNQFVNVHLLVRTLTGVSVLPNAAIQHGAPGTFVYQLNDDSTVSVKTVTLGPGNATVTQLLAGLPQGAKVVVDGVDRLKDGAKVTVPDNGAAPAPGGSGAAPQPQATGEGSAAGGAPAASAGNNTPAVNPAGAPAMSNGQGTGPAGAGAGAAGDASGGKQGHRHHRDGNGLRNGGAGNAGAPDNGGDSGASQ</sequence>
<dbReference type="Gene3D" id="2.40.50.100">
    <property type="match status" value="1"/>
</dbReference>
<dbReference type="InterPro" id="IPR058626">
    <property type="entry name" value="MdtA-like_b-barrel"/>
</dbReference>
<dbReference type="GO" id="GO:1990281">
    <property type="term" value="C:efflux pump complex"/>
    <property type="evidence" value="ECO:0007669"/>
    <property type="project" value="TreeGrafter"/>
</dbReference>
<evidence type="ECO:0000256" key="2">
    <source>
        <dbReference type="ARBA" id="ARBA00009477"/>
    </source>
</evidence>
<evidence type="ECO:0000259" key="10">
    <source>
        <dbReference type="Pfam" id="PF25944"/>
    </source>
</evidence>
<keyword evidence="7" id="KW-1133">Transmembrane helix</keyword>
<gene>
    <name evidence="12" type="ORF">MPL1032_20363</name>
</gene>
<dbReference type="AlphaFoldDB" id="A0A0K2VWL6"/>
<keyword evidence="7" id="KW-0812">Transmembrane</keyword>
<dbReference type="EMBL" id="CCND01000012">
    <property type="protein sequence ID" value="CDX56033.1"/>
    <property type="molecule type" value="Genomic_DNA"/>
</dbReference>
<evidence type="ECO:0000256" key="5">
    <source>
        <dbReference type="ARBA" id="ARBA00023136"/>
    </source>
</evidence>
<feature type="region of interest" description="Disordered" evidence="6">
    <location>
        <begin position="1"/>
        <end position="64"/>
    </location>
</feature>
<dbReference type="Pfam" id="PF25989">
    <property type="entry name" value="YknX_C"/>
    <property type="match status" value="1"/>
</dbReference>
<dbReference type="Gene3D" id="2.40.420.20">
    <property type="match status" value="1"/>
</dbReference>
<dbReference type="Proteomes" id="UP000182888">
    <property type="component" value="Unassembled WGS sequence"/>
</dbReference>
<dbReference type="Pfam" id="PF25917">
    <property type="entry name" value="BSH_RND"/>
    <property type="match status" value="1"/>
</dbReference>
<dbReference type="GO" id="GO:0015562">
    <property type="term" value="F:efflux transmembrane transporter activity"/>
    <property type="evidence" value="ECO:0007669"/>
    <property type="project" value="TreeGrafter"/>
</dbReference>
<feature type="compositionally biased region" description="Gly residues" evidence="6">
    <location>
        <begin position="497"/>
        <end position="516"/>
    </location>
</feature>
<evidence type="ECO:0000256" key="1">
    <source>
        <dbReference type="ARBA" id="ARBA00004236"/>
    </source>
</evidence>
<name>A0A0K2VWL6_MESPL</name>
<keyword evidence="5 7" id="KW-0472">Membrane</keyword>
<reference evidence="13" key="1">
    <citation type="submission" date="2014-08" db="EMBL/GenBank/DDBJ databases">
        <authorList>
            <person name="Edwards T."/>
        </authorList>
    </citation>
    <scope>NUCLEOTIDE SEQUENCE [LARGE SCALE GENOMIC DNA]</scope>
</reference>
<proteinExistence type="inferred from homology"/>
<protein>
    <submittedName>
        <fullName evidence="12">RND family efflux transporter MFP subunit</fullName>
    </submittedName>
</protein>
<evidence type="ECO:0000256" key="4">
    <source>
        <dbReference type="ARBA" id="ARBA00022519"/>
    </source>
</evidence>
<dbReference type="Gene3D" id="2.40.30.170">
    <property type="match status" value="1"/>
</dbReference>
<comment type="similarity">
    <text evidence="2">Belongs to the membrane fusion protein (MFP) (TC 8.A.1) family.</text>
</comment>
<feature type="domain" description="YknX-like C-terminal permuted SH3-like" evidence="11">
    <location>
        <begin position="375"/>
        <end position="443"/>
    </location>
</feature>
<feature type="domain" description="Multidrug resistance protein MdtA-like alpha-helical hairpin" evidence="8">
    <location>
        <begin position="181"/>
        <end position="247"/>
    </location>
</feature>
<evidence type="ECO:0000256" key="6">
    <source>
        <dbReference type="SAM" id="MobiDB-lite"/>
    </source>
</evidence>
<feature type="transmembrane region" description="Helical" evidence="7">
    <location>
        <begin position="71"/>
        <end position="89"/>
    </location>
</feature>
<dbReference type="Gene3D" id="1.10.287.470">
    <property type="entry name" value="Helix hairpin bin"/>
    <property type="match status" value="1"/>
</dbReference>
<evidence type="ECO:0000313" key="13">
    <source>
        <dbReference type="Proteomes" id="UP000182888"/>
    </source>
</evidence>
<dbReference type="InterPro" id="IPR058624">
    <property type="entry name" value="MdtA-like_HH"/>
</dbReference>
<dbReference type="Pfam" id="PF25876">
    <property type="entry name" value="HH_MFP_RND"/>
    <property type="match status" value="1"/>
</dbReference>
<dbReference type="Pfam" id="PF25944">
    <property type="entry name" value="Beta-barrel_RND"/>
    <property type="match status" value="1"/>
</dbReference>
<accession>A0A0K2VWL6</accession>
<evidence type="ECO:0000259" key="8">
    <source>
        <dbReference type="Pfam" id="PF25876"/>
    </source>
</evidence>
<comment type="subcellular location">
    <subcellularLocation>
        <location evidence="1">Cell membrane</location>
    </subcellularLocation>
</comment>
<feature type="region of interest" description="Disordered" evidence="6">
    <location>
        <begin position="439"/>
        <end position="549"/>
    </location>
</feature>
<dbReference type="PANTHER" id="PTHR30469">
    <property type="entry name" value="MULTIDRUG RESISTANCE PROTEIN MDTA"/>
    <property type="match status" value="1"/>
</dbReference>
<dbReference type="InterPro" id="IPR058637">
    <property type="entry name" value="YknX-like_C"/>
</dbReference>
<feature type="domain" description="Multidrug resistance protein MdtA-like beta-barrel" evidence="10">
    <location>
        <begin position="286"/>
        <end position="368"/>
    </location>
</feature>
<dbReference type="NCBIfam" id="TIGR01730">
    <property type="entry name" value="RND_mfp"/>
    <property type="match status" value="1"/>
</dbReference>
<evidence type="ECO:0000256" key="3">
    <source>
        <dbReference type="ARBA" id="ARBA00022475"/>
    </source>
</evidence>
<feature type="compositionally biased region" description="Low complexity" evidence="6">
    <location>
        <begin position="447"/>
        <end position="484"/>
    </location>
</feature>
<organism evidence="12 13">
    <name type="scientific">Mesorhizobium plurifarium</name>
    <dbReference type="NCBI Taxonomy" id="69974"/>
    <lineage>
        <taxon>Bacteria</taxon>
        <taxon>Pseudomonadati</taxon>
        <taxon>Pseudomonadota</taxon>
        <taxon>Alphaproteobacteria</taxon>
        <taxon>Hyphomicrobiales</taxon>
        <taxon>Phyllobacteriaceae</taxon>
        <taxon>Mesorhizobium</taxon>
    </lineage>
</organism>
<dbReference type="PANTHER" id="PTHR30469:SF12">
    <property type="entry name" value="MULTIDRUG RESISTANCE PROTEIN MDTA"/>
    <property type="match status" value="1"/>
</dbReference>
<keyword evidence="4" id="KW-0997">Cell inner membrane</keyword>
<evidence type="ECO:0000256" key="7">
    <source>
        <dbReference type="SAM" id="Phobius"/>
    </source>
</evidence>